<gene>
    <name evidence="10" type="primary">KIF3A</name>
</gene>
<dbReference type="GO" id="GO:0005871">
    <property type="term" value="C:kinesin complex"/>
    <property type="evidence" value="ECO:0007669"/>
    <property type="project" value="Ensembl"/>
</dbReference>
<feature type="region of interest" description="Disordered" evidence="8">
    <location>
        <begin position="350"/>
        <end position="387"/>
    </location>
</feature>
<dbReference type="PRINTS" id="PR00380">
    <property type="entry name" value="KINESINHEAVY"/>
</dbReference>
<dbReference type="GO" id="GO:0007018">
    <property type="term" value="P:microtubule-based movement"/>
    <property type="evidence" value="ECO:0007669"/>
    <property type="project" value="InterPro"/>
</dbReference>
<feature type="compositionally biased region" description="Basic residues" evidence="8">
    <location>
        <begin position="672"/>
        <end position="686"/>
    </location>
</feature>
<evidence type="ECO:0000256" key="6">
    <source>
        <dbReference type="RuleBase" id="RU000394"/>
    </source>
</evidence>
<dbReference type="Ensembl" id="ENSLCAT00010033378.1">
    <property type="protein sequence ID" value="ENSLCAP00010032620.1"/>
    <property type="gene ID" value="ENSLCAG00010015334.1"/>
</dbReference>
<dbReference type="InterPro" id="IPR027417">
    <property type="entry name" value="P-loop_NTPase"/>
</dbReference>
<dbReference type="Pfam" id="PF00225">
    <property type="entry name" value="Kinesin"/>
    <property type="match status" value="1"/>
</dbReference>
<keyword evidence="4" id="KW-0963">Cytoplasm</keyword>
<dbReference type="PROSITE" id="PS00411">
    <property type="entry name" value="KINESIN_MOTOR_1"/>
    <property type="match status" value="1"/>
</dbReference>
<dbReference type="GO" id="GO:0060271">
    <property type="term" value="P:cilium assembly"/>
    <property type="evidence" value="ECO:0007669"/>
    <property type="project" value="Ensembl"/>
</dbReference>
<dbReference type="PANTHER" id="PTHR47968">
    <property type="entry name" value="CENTROMERE PROTEIN E"/>
    <property type="match status" value="1"/>
</dbReference>
<keyword evidence="2 5" id="KW-0547">Nucleotide-binding</keyword>
<evidence type="ECO:0000256" key="1">
    <source>
        <dbReference type="ARBA" id="ARBA00004245"/>
    </source>
</evidence>
<keyword evidence="6" id="KW-0493">Microtubule</keyword>
<keyword evidence="7" id="KW-0175">Coiled coil</keyword>
<dbReference type="InParanoid" id="A0A4W6E506"/>
<evidence type="ECO:0000259" key="9">
    <source>
        <dbReference type="PROSITE" id="PS50067"/>
    </source>
</evidence>
<dbReference type="InterPro" id="IPR027640">
    <property type="entry name" value="Kinesin-like_fam"/>
</dbReference>
<evidence type="ECO:0000313" key="10">
    <source>
        <dbReference type="Ensembl" id="ENSLCAP00010032620.1"/>
    </source>
</evidence>
<evidence type="ECO:0000313" key="11">
    <source>
        <dbReference type="Proteomes" id="UP000314980"/>
    </source>
</evidence>
<evidence type="ECO:0000256" key="8">
    <source>
        <dbReference type="SAM" id="MobiDB-lite"/>
    </source>
</evidence>
<dbReference type="GO" id="GO:0002244">
    <property type="term" value="P:hematopoietic progenitor cell differentiation"/>
    <property type="evidence" value="ECO:0007669"/>
    <property type="project" value="Ensembl"/>
</dbReference>
<reference evidence="10" key="3">
    <citation type="submission" date="2025-09" db="UniProtKB">
        <authorList>
            <consortium name="Ensembl"/>
        </authorList>
    </citation>
    <scope>IDENTIFICATION</scope>
</reference>
<comment type="similarity">
    <text evidence="5 6">Belongs to the TRAFAC class myosin-kinesin ATPase superfamily. Kinesin family.</text>
</comment>
<feature type="binding site" evidence="5">
    <location>
        <begin position="100"/>
        <end position="107"/>
    </location>
    <ligand>
        <name>ATP</name>
        <dbReference type="ChEBI" id="CHEBI:30616"/>
    </ligand>
</feature>
<comment type="subcellular location">
    <subcellularLocation>
        <location evidence="1">Cytoplasm</location>
        <location evidence="1">Cytoskeleton</location>
    </subcellularLocation>
</comment>
<dbReference type="GO" id="GO:0008017">
    <property type="term" value="F:microtubule binding"/>
    <property type="evidence" value="ECO:0007669"/>
    <property type="project" value="InterPro"/>
</dbReference>
<proteinExistence type="inferred from homology"/>
<dbReference type="GO" id="GO:0005524">
    <property type="term" value="F:ATP binding"/>
    <property type="evidence" value="ECO:0007669"/>
    <property type="project" value="UniProtKB-UniRule"/>
</dbReference>
<dbReference type="SMART" id="SM00129">
    <property type="entry name" value="KISc"/>
    <property type="match status" value="1"/>
</dbReference>
<dbReference type="GO" id="GO:0045494">
    <property type="term" value="P:photoreceptor cell maintenance"/>
    <property type="evidence" value="ECO:0007669"/>
    <property type="project" value="Ensembl"/>
</dbReference>
<dbReference type="Gene3D" id="3.40.850.10">
    <property type="entry name" value="Kinesin motor domain"/>
    <property type="match status" value="1"/>
</dbReference>
<dbReference type="GO" id="GO:0005874">
    <property type="term" value="C:microtubule"/>
    <property type="evidence" value="ECO:0007669"/>
    <property type="project" value="UniProtKB-KW"/>
</dbReference>
<keyword evidence="5 6" id="KW-0505">Motor protein</keyword>
<evidence type="ECO:0000256" key="3">
    <source>
        <dbReference type="ARBA" id="ARBA00022840"/>
    </source>
</evidence>
<evidence type="ECO:0000256" key="2">
    <source>
        <dbReference type="ARBA" id="ARBA00022741"/>
    </source>
</evidence>
<feature type="domain" description="Kinesin motor" evidence="9">
    <location>
        <begin position="14"/>
        <end position="323"/>
    </location>
</feature>
<protein>
    <recommendedName>
        <fullName evidence="6">Kinesin-like protein</fullName>
    </recommendedName>
</protein>
<dbReference type="FunFam" id="3.40.850.10:FF:000082">
    <property type="entry name" value="OSM3-like kinesin"/>
    <property type="match status" value="1"/>
</dbReference>
<name>A0A4W6E506_LATCA</name>
<dbReference type="AlphaFoldDB" id="A0A4W6E506"/>
<dbReference type="InterPro" id="IPR036961">
    <property type="entry name" value="Kinesin_motor_dom_sf"/>
</dbReference>
<sequence>MPSNKLEKQEVSDNVKVVVRCRPLNQKEKMMGHKQAVIVDEIRGTITVNKLETPQEPPKTFTFDTVFGPDSKQLDVYNLTARPIIDSVLEGYNGTIFAYGQTGTGKTFTMEGVRAVPELRGIIPNSFAHIFGHIAKAEGDTRFLVRVSYLEIYNEEVRDLLGKDQMQRLEVKERPDVGVYIKDLSGYVVNNADDMDRIMTLGHKNRSVGATNMNEHSSRSHAIFTITIECSEKGVDGNQHVRMGKLHLVDLAGSERQGKTGATGQRLKESTHVPYRNSKLTRLLQDSLGGNSKTMMCANIGPADYNYDETISTLRYANRAKNIKNKARINEDPKDALLRQFQKEIEELKKKLEEGEEISGSEGSGSEEMDEGDDEGGEAGEGRRRRRGKNLQLMQSQLTMLWFLVCLSSGRKKVSPDKMVEMQAKIEEERKALEAKLDMEEEERNKARAELEKREKDLLKAQQEHHLLLEKLSALEKKVIVGGVDLLAKAEEQEKLLQESNNELEERRRRAEQLRKELEEKEQERLDIEEKYTSLQEEAQGKTKKLKKVWTMLMAAKSEMADLQQEHHREIEGLLENIRQLSRELRLQMLIIDNFIPQEYQEMIENYVHWNEDIGEWQLKCVAYTGNNMRKQTPAPDKKEKDPFEVDLSHVYLAYTEESMRQSLMKLERPRTSKSSKSGRPKTGRR</sequence>
<evidence type="ECO:0000256" key="4">
    <source>
        <dbReference type="ARBA" id="ARBA00023212"/>
    </source>
</evidence>
<evidence type="ECO:0000256" key="7">
    <source>
        <dbReference type="SAM" id="Coils"/>
    </source>
</evidence>
<dbReference type="SUPFAM" id="SSF52540">
    <property type="entry name" value="P-loop containing nucleoside triphosphate hydrolases"/>
    <property type="match status" value="1"/>
</dbReference>
<dbReference type="CDD" id="cd01371">
    <property type="entry name" value="KISc_KIF3"/>
    <property type="match status" value="1"/>
</dbReference>
<dbReference type="PANTHER" id="PTHR47968:SF63">
    <property type="entry name" value="KINESIN-LIKE PROTEIN"/>
    <property type="match status" value="1"/>
</dbReference>
<keyword evidence="3 5" id="KW-0067">ATP-binding</keyword>
<dbReference type="GO" id="GO:0003777">
    <property type="term" value="F:microtubule motor activity"/>
    <property type="evidence" value="ECO:0007669"/>
    <property type="project" value="InterPro"/>
</dbReference>
<reference evidence="10" key="2">
    <citation type="submission" date="2025-08" db="UniProtKB">
        <authorList>
            <consortium name="Ensembl"/>
        </authorList>
    </citation>
    <scope>IDENTIFICATION</scope>
</reference>
<dbReference type="InterPro" id="IPR019821">
    <property type="entry name" value="Kinesin_motor_CS"/>
</dbReference>
<reference evidence="11" key="1">
    <citation type="submission" date="2015-09" db="EMBL/GenBank/DDBJ databases">
        <authorList>
            <person name="Sai Rama Sridatta P."/>
        </authorList>
    </citation>
    <scope>NUCLEOTIDE SEQUENCE [LARGE SCALE GENOMIC DNA]</scope>
</reference>
<dbReference type="GeneTree" id="ENSGT00940000156386"/>
<dbReference type="Proteomes" id="UP000314980">
    <property type="component" value="Unassembled WGS sequence"/>
</dbReference>
<dbReference type="GO" id="GO:0000278">
    <property type="term" value="P:mitotic cell cycle"/>
    <property type="evidence" value="ECO:0007669"/>
    <property type="project" value="TreeGrafter"/>
</dbReference>
<organism evidence="10 11">
    <name type="scientific">Lates calcarifer</name>
    <name type="common">Barramundi</name>
    <name type="synonym">Holocentrus calcarifer</name>
    <dbReference type="NCBI Taxonomy" id="8187"/>
    <lineage>
        <taxon>Eukaryota</taxon>
        <taxon>Metazoa</taxon>
        <taxon>Chordata</taxon>
        <taxon>Craniata</taxon>
        <taxon>Vertebrata</taxon>
        <taxon>Euteleostomi</taxon>
        <taxon>Actinopterygii</taxon>
        <taxon>Neopterygii</taxon>
        <taxon>Teleostei</taxon>
        <taxon>Neoteleostei</taxon>
        <taxon>Acanthomorphata</taxon>
        <taxon>Carangaria</taxon>
        <taxon>Carangaria incertae sedis</taxon>
        <taxon>Centropomidae</taxon>
        <taxon>Lates</taxon>
    </lineage>
</organism>
<keyword evidence="11" id="KW-1185">Reference proteome</keyword>
<dbReference type="STRING" id="8187.ENSLCAP00010032620"/>
<dbReference type="GO" id="GO:0035845">
    <property type="term" value="P:photoreceptor cell outer segment organization"/>
    <property type="evidence" value="ECO:0007669"/>
    <property type="project" value="Ensembl"/>
</dbReference>
<feature type="coiled-coil region" evidence="7">
    <location>
        <begin position="419"/>
        <end position="538"/>
    </location>
</feature>
<feature type="compositionally biased region" description="Acidic residues" evidence="8">
    <location>
        <begin position="354"/>
        <end position="378"/>
    </location>
</feature>
<dbReference type="InterPro" id="IPR001752">
    <property type="entry name" value="Kinesin_motor_dom"/>
</dbReference>
<accession>A0A4W6E506</accession>
<evidence type="ECO:0000256" key="5">
    <source>
        <dbReference type="PROSITE-ProRule" id="PRU00283"/>
    </source>
</evidence>
<dbReference type="GO" id="GO:0007219">
    <property type="term" value="P:Notch signaling pathway"/>
    <property type="evidence" value="ECO:0007669"/>
    <property type="project" value="Ensembl"/>
</dbReference>
<keyword evidence="4" id="KW-0206">Cytoskeleton</keyword>
<dbReference type="PROSITE" id="PS50067">
    <property type="entry name" value="KINESIN_MOTOR_2"/>
    <property type="match status" value="1"/>
</dbReference>
<feature type="region of interest" description="Disordered" evidence="8">
    <location>
        <begin position="663"/>
        <end position="686"/>
    </location>
</feature>